<organism evidence="10 11">
    <name type="scientific">Selenomonas infelix ATCC 43532</name>
    <dbReference type="NCBI Taxonomy" id="679201"/>
    <lineage>
        <taxon>Bacteria</taxon>
        <taxon>Bacillati</taxon>
        <taxon>Bacillota</taxon>
        <taxon>Negativicutes</taxon>
        <taxon>Selenomonadales</taxon>
        <taxon>Selenomonadaceae</taxon>
        <taxon>Selenomonas</taxon>
    </lineage>
</organism>
<evidence type="ECO:0000256" key="2">
    <source>
        <dbReference type="ARBA" id="ARBA00001946"/>
    </source>
</evidence>
<comment type="cofactor">
    <cofactor evidence="2">
        <name>Mg(2+)</name>
        <dbReference type="ChEBI" id="CHEBI:18420"/>
    </cofactor>
</comment>
<protein>
    <recommendedName>
        <fullName evidence="12">Aminopeptidase 2</fullName>
    </recommendedName>
</protein>
<dbReference type="eggNOG" id="COG2309">
    <property type="taxonomic scope" value="Bacteria"/>
</dbReference>
<dbReference type="GO" id="GO:0008237">
    <property type="term" value="F:metallopeptidase activity"/>
    <property type="evidence" value="ECO:0007669"/>
    <property type="project" value="UniProtKB-KW"/>
</dbReference>
<keyword evidence="9" id="KW-0482">Metalloprotease</keyword>
<dbReference type="GO" id="GO:0004177">
    <property type="term" value="F:aminopeptidase activity"/>
    <property type="evidence" value="ECO:0007669"/>
    <property type="project" value="UniProtKB-KW"/>
</dbReference>
<evidence type="ECO:0000256" key="9">
    <source>
        <dbReference type="ARBA" id="ARBA00023049"/>
    </source>
</evidence>
<dbReference type="Proteomes" id="UP000004129">
    <property type="component" value="Unassembled WGS sequence"/>
</dbReference>
<keyword evidence="7" id="KW-0479">Metal-binding</keyword>
<evidence type="ECO:0000256" key="1">
    <source>
        <dbReference type="ARBA" id="ARBA00001941"/>
    </source>
</evidence>
<evidence type="ECO:0000256" key="3">
    <source>
        <dbReference type="ARBA" id="ARBA00001947"/>
    </source>
</evidence>
<comment type="caution">
    <text evidence="10">The sequence shown here is derived from an EMBL/GenBank/DDBJ whole genome shotgun (WGS) entry which is preliminary data.</text>
</comment>
<dbReference type="InterPro" id="IPR000787">
    <property type="entry name" value="Peptidase_M29"/>
</dbReference>
<dbReference type="Pfam" id="PF02073">
    <property type="entry name" value="Peptidase_M29"/>
    <property type="match status" value="1"/>
</dbReference>
<dbReference type="InterPro" id="IPR035097">
    <property type="entry name" value="M29_N-terminal"/>
</dbReference>
<dbReference type="MEROPS" id="M29.002"/>
<keyword evidence="11" id="KW-1185">Reference proteome</keyword>
<dbReference type="SUPFAM" id="SSF144052">
    <property type="entry name" value="Thermophilic metalloprotease-like"/>
    <property type="match status" value="1"/>
</dbReference>
<evidence type="ECO:0000313" key="11">
    <source>
        <dbReference type="Proteomes" id="UP000004129"/>
    </source>
</evidence>
<evidence type="ECO:0008006" key="12">
    <source>
        <dbReference type="Google" id="ProtNLM"/>
    </source>
</evidence>
<keyword evidence="6" id="KW-0645">Protease</keyword>
<keyword evidence="8" id="KW-0378">Hydrolase</keyword>
<comment type="similarity">
    <text evidence="4">Belongs to the peptidase M29 family.</text>
</comment>
<name>G5GLX4_9FIRM</name>
<sequence length="411" mass="45676">MNTDLLKKYAALVVRVGVNLQKNQPLVIHAPITCADFVHALTSEAYDVGAYDVAVNWNDEEFSHIRFQKANEERFREFPAWRKAFYDEHAAQGAAFISIAASDPDLYSDIDPKRLTEASQTAGKALMDYRARLMSNKNTWCVISVPTTAWARKVFPNCSDAEAVERLWGEILSAVHVSENEDAVSAWRTHIDVLQKRTAFLNAQAFTELHYRNHLGTDLRIELPKGHIWMGGAEKSAEGTLFAANLPTEEVYTLPKRDGVNGTVVASKPLHYNGNLISGFTLTFEAGQVVSYKAEQGEEHLKELLHTDEGASFLGEVALVPYDSPISQSGILFYNTLFDENASCHLAFGKAYPTCIKGGESMTEDELRQHGVNHSLVHEDFMIGTKDLTVVGRTSSGESVTIIEHGNFRNH</sequence>
<dbReference type="PRINTS" id="PR00919">
    <property type="entry name" value="THERMOPTASE"/>
</dbReference>
<dbReference type="PANTHER" id="PTHR34448">
    <property type="entry name" value="AMINOPEPTIDASE"/>
    <property type="match status" value="1"/>
</dbReference>
<dbReference type="HOGENOM" id="CLU_054346_1_0_9"/>
<dbReference type="RefSeq" id="WP_006691706.1">
    <property type="nucleotide sequence ID" value="NZ_JH376797.1"/>
</dbReference>
<reference evidence="10 11" key="1">
    <citation type="submission" date="2011-08" db="EMBL/GenBank/DDBJ databases">
        <title>The Genome Sequence of Selenomonas infelix ATCC 43532.</title>
        <authorList>
            <consortium name="The Broad Institute Genome Sequencing Platform"/>
            <person name="Earl A."/>
            <person name="Ward D."/>
            <person name="Feldgarden M."/>
            <person name="Gevers D."/>
            <person name="Izard J."/>
            <person name="Blanton J.M."/>
            <person name="Baranova O.V."/>
            <person name="Dewhirst F.E."/>
            <person name="Young S.K."/>
            <person name="Zeng Q."/>
            <person name="Gargeya S."/>
            <person name="Fitzgerald M."/>
            <person name="Haas B."/>
            <person name="Abouelleil A."/>
            <person name="Alvarado L."/>
            <person name="Arachchi H.M."/>
            <person name="Berlin A."/>
            <person name="Brown A."/>
            <person name="Chapman S.B."/>
            <person name="Chen Z."/>
            <person name="Dunbar C."/>
            <person name="Freedman E."/>
            <person name="Gearin G."/>
            <person name="Gellesch M."/>
            <person name="Goldberg J."/>
            <person name="Griggs A."/>
            <person name="Gujja S."/>
            <person name="Heiman D."/>
            <person name="Howarth C."/>
            <person name="Larson L."/>
            <person name="Lui A."/>
            <person name="MacDonald P.J.P."/>
            <person name="Montmayeur A."/>
            <person name="Murphy C."/>
            <person name="Neiman D."/>
            <person name="Pearson M."/>
            <person name="Priest M."/>
            <person name="Roberts A."/>
            <person name="Saif S."/>
            <person name="Shea T."/>
            <person name="Shenoy N."/>
            <person name="Sisk P."/>
            <person name="Stolte C."/>
            <person name="Sykes S."/>
            <person name="Wortman J."/>
            <person name="Nusbaum C."/>
            <person name="Birren B."/>
        </authorList>
    </citation>
    <scope>NUCLEOTIDE SEQUENCE [LARGE SCALE GENOMIC DNA]</scope>
    <source>
        <strain evidence="10 11">ATCC 43532</strain>
    </source>
</reference>
<evidence type="ECO:0000256" key="8">
    <source>
        <dbReference type="ARBA" id="ARBA00022801"/>
    </source>
</evidence>
<dbReference type="AlphaFoldDB" id="G5GLX4"/>
<dbReference type="OrthoDB" id="9803993at2"/>
<accession>G5GLX4</accession>
<dbReference type="InterPro" id="IPR052170">
    <property type="entry name" value="M29_Exopeptidase"/>
</dbReference>
<evidence type="ECO:0000313" key="10">
    <source>
        <dbReference type="EMBL" id="EHG22219.1"/>
    </source>
</evidence>
<dbReference type="GO" id="GO:0046872">
    <property type="term" value="F:metal ion binding"/>
    <property type="evidence" value="ECO:0007669"/>
    <property type="project" value="UniProtKB-KW"/>
</dbReference>
<evidence type="ECO:0000256" key="7">
    <source>
        <dbReference type="ARBA" id="ARBA00022723"/>
    </source>
</evidence>
<dbReference type="GO" id="GO:0006508">
    <property type="term" value="P:proteolysis"/>
    <property type="evidence" value="ECO:0007669"/>
    <property type="project" value="UniProtKB-KW"/>
</dbReference>
<dbReference type="STRING" id="679201.HMPREF9334_00255"/>
<comment type="cofactor">
    <cofactor evidence="3">
        <name>Zn(2+)</name>
        <dbReference type="ChEBI" id="CHEBI:29105"/>
    </cofactor>
</comment>
<dbReference type="PATRIC" id="fig|679201.3.peg.260"/>
<evidence type="ECO:0000256" key="4">
    <source>
        <dbReference type="ARBA" id="ARBA00008236"/>
    </source>
</evidence>
<proteinExistence type="inferred from homology"/>
<comment type="cofactor">
    <cofactor evidence="1">
        <name>Co(2+)</name>
        <dbReference type="ChEBI" id="CHEBI:48828"/>
    </cofactor>
</comment>
<keyword evidence="5" id="KW-0031">Aminopeptidase</keyword>
<evidence type="ECO:0000256" key="6">
    <source>
        <dbReference type="ARBA" id="ARBA00022670"/>
    </source>
</evidence>
<dbReference type="Gene3D" id="3.40.1830.10">
    <property type="entry name" value="Thermophilic metalloprotease (M29)"/>
    <property type="match status" value="1"/>
</dbReference>
<gene>
    <name evidence="10" type="ORF">HMPREF9334_00255</name>
</gene>
<dbReference type="EMBL" id="ACZM01000003">
    <property type="protein sequence ID" value="EHG22219.1"/>
    <property type="molecule type" value="Genomic_DNA"/>
</dbReference>
<dbReference type="PANTHER" id="PTHR34448:SF3">
    <property type="entry name" value="AMINOPEPTIDASE AMPS"/>
    <property type="match status" value="1"/>
</dbReference>
<evidence type="ECO:0000256" key="5">
    <source>
        <dbReference type="ARBA" id="ARBA00022438"/>
    </source>
</evidence>